<dbReference type="NCBIfam" id="TIGR02432">
    <property type="entry name" value="lysidine_TilS_N"/>
    <property type="match status" value="1"/>
</dbReference>
<dbReference type="PANTHER" id="PTHR43033:SF3">
    <property type="entry name" value="TRNA(ILE)-LYSIDINE SYNTHETASE"/>
    <property type="match status" value="1"/>
</dbReference>
<evidence type="ECO:0000256" key="4">
    <source>
        <dbReference type="ARBA" id="ARBA00022741"/>
    </source>
</evidence>
<dbReference type="SUPFAM" id="SSF48452">
    <property type="entry name" value="TPR-like"/>
    <property type="match status" value="1"/>
</dbReference>
<dbReference type="Pfam" id="PF01171">
    <property type="entry name" value="ATP_bind_3"/>
    <property type="match status" value="1"/>
</dbReference>
<gene>
    <name evidence="9" type="ORF">YASMINEVIRUS_1221</name>
</gene>
<feature type="compositionally biased region" description="Low complexity" evidence="7">
    <location>
        <begin position="37"/>
        <end position="58"/>
    </location>
</feature>
<dbReference type="EMBL" id="UPSH01000001">
    <property type="protein sequence ID" value="VBB18690.1"/>
    <property type="molecule type" value="Genomic_DNA"/>
</dbReference>
<name>A0A5K0UAH5_9VIRU</name>
<dbReference type="Proteomes" id="UP000594342">
    <property type="component" value="Unassembled WGS sequence"/>
</dbReference>
<evidence type="ECO:0000313" key="10">
    <source>
        <dbReference type="Proteomes" id="UP000594342"/>
    </source>
</evidence>
<dbReference type="InterPro" id="IPR012795">
    <property type="entry name" value="tRNA_Ile_lys_synt_N"/>
</dbReference>
<comment type="caution">
    <text evidence="9">The sequence shown here is derived from an EMBL/GenBank/DDBJ whole genome shotgun (WGS) entry which is preliminary data.</text>
</comment>
<keyword evidence="5" id="KW-0067">ATP-binding</keyword>
<reference evidence="9 10" key="1">
    <citation type="submission" date="2018-10" db="EMBL/GenBank/DDBJ databases">
        <authorList>
            <consortium name="IHU Genomes"/>
        </authorList>
    </citation>
    <scope>NUCLEOTIDE SEQUENCE [LARGE SCALE GENOMIC DNA]</scope>
    <source>
        <strain evidence="9 10">A1</strain>
    </source>
</reference>
<dbReference type="InterPro" id="IPR012094">
    <property type="entry name" value="tRNA_Ile_lys_synt"/>
</dbReference>
<dbReference type="InterPro" id="IPR011063">
    <property type="entry name" value="TilS/TtcA_N"/>
</dbReference>
<evidence type="ECO:0000256" key="7">
    <source>
        <dbReference type="SAM" id="MobiDB-lite"/>
    </source>
</evidence>
<feature type="region of interest" description="Disordered" evidence="7">
    <location>
        <begin position="1"/>
        <end position="23"/>
    </location>
</feature>
<dbReference type="SUPFAM" id="SSF52402">
    <property type="entry name" value="Adenine nucleotide alpha hydrolases-like"/>
    <property type="match status" value="1"/>
</dbReference>
<dbReference type="Pfam" id="PF06041">
    <property type="entry name" value="DUF924"/>
    <property type="match status" value="1"/>
</dbReference>
<feature type="domain" description="tRNA(Ile)-lysidine/2-thiocytidine synthase N-terminal" evidence="8">
    <location>
        <begin position="358"/>
        <end position="535"/>
    </location>
</feature>
<evidence type="ECO:0000256" key="5">
    <source>
        <dbReference type="ARBA" id="ARBA00022840"/>
    </source>
</evidence>
<protein>
    <recommendedName>
        <fullName evidence="1">tRNA(Ile)-lysidine synthetase</fullName>
        <ecNumber evidence="1">6.3.4.19</ecNumber>
    </recommendedName>
</protein>
<evidence type="ECO:0000256" key="3">
    <source>
        <dbReference type="ARBA" id="ARBA00022694"/>
    </source>
</evidence>
<accession>A0A5K0UAH5</accession>
<dbReference type="Gene3D" id="1.20.58.320">
    <property type="entry name" value="TPR-like"/>
    <property type="match status" value="1"/>
</dbReference>
<comment type="catalytic activity">
    <reaction evidence="6">
        <text>cytidine(34) in tRNA(Ile2) + L-lysine + ATP = lysidine(34) in tRNA(Ile2) + AMP + diphosphate + H(+)</text>
        <dbReference type="Rhea" id="RHEA:43744"/>
        <dbReference type="Rhea" id="RHEA-COMP:10625"/>
        <dbReference type="Rhea" id="RHEA-COMP:10670"/>
        <dbReference type="ChEBI" id="CHEBI:15378"/>
        <dbReference type="ChEBI" id="CHEBI:30616"/>
        <dbReference type="ChEBI" id="CHEBI:32551"/>
        <dbReference type="ChEBI" id="CHEBI:33019"/>
        <dbReference type="ChEBI" id="CHEBI:82748"/>
        <dbReference type="ChEBI" id="CHEBI:83665"/>
        <dbReference type="ChEBI" id="CHEBI:456215"/>
        <dbReference type="EC" id="6.3.4.19"/>
    </reaction>
</comment>
<feature type="region of interest" description="Disordered" evidence="7">
    <location>
        <begin position="36"/>
        <end position="60"/>
    </location>
</feature>
<dbReference type="PANTHER" id="PTHR43033">
    <property type="entry name" value="TRNA(ILE)-LYSIDINE SYNTHASE-RELATED"/>
    <property type="match status" value="1"/>
</dbReference>
<dbReference type="Gene3D" id="3.40.50.620">
    <property type="entry name" value="HUPs"/>
    <property type="match status" value="1"/>
</dbReference>
<evidence type="ECO:0000256" key="2">
    <source>
        <dbReference type="ARBA" id="ARBA00022598"/>
    </source>
</evidence>
<dbReference type="HAMAP" id="MF_01161">
    <property type="entry name" value="tRNA_Ile_lys_synt"/>
    <property type="match status" value="1"/>
</dbReference>
<sequence length="827" mass="95201">MEPHHPHNERGVDGSTGTFNDGSTVTTIEQSIEKITETSTDGSTETSTHVSPSTSPSSQIEMSVSEDIYFELDRIHRFWFPPTDDEFKDYWFSSEHDSYIKANFYKTWSHLSSLTSDDLIKIVDETPESHDKKQMFLGIVVCLDQFTRNLIRTDDRSLYAKTDDLCMSFVQRSIIWSRFKSDIKSDVETDIKSEASSDFGHHSVFPITDFNIRTRIFVLLPYRHQRKTPLLDFVMLEIQHMDSEIKDMQSKGVATRTPENILNRFKLATIKDYSKVTDTIIHYTNTDLKNDQTHLLPTSAGVSADDTKKIRKMLSHVLDDVCLAYSLLPVKRYNERVKMTSLYIETLSFVHRHSIKNVCISLSGGVDSMALSYILCHLRADAHITKLCAVHLDYGNRQVSRDEAVTVEAWCAFMGIPLITRRIEHIKRHDTTILTDLVDRNIYETETKNMRFNLYKQAMKLYGVTSVMLGHHNDDLSENVLMNVLRGGDILNLFTMKEHQVIDGVPISRPMLKLQKSKIYDVAHAHEVPYVKDTTPGDCFRGTVRKTVLPALEKIDPAVRLKINTIGNSSDQWNNVVNASVIHPVVASAKKFKFGIMFEFIDSYKKMTLIAWQKVLSEIFHSKGVRMITNRNLMLFMKWIDNHPGFIRFSNDHMGAIYTETHPTKQGTSYMIFVRNGIASHNQELDVDKSGRIIPIRSICDSIHNLTEIVFNGWTIRKEYVTTLTGGYNDVVKRRDFERQLELTELMDGKFSYLYRTCEHKKHSARDDSPTVANITYSMGAKESDNKRFFKGHALKRYTPFVHFGVQCTQCRSENKCIVYRITYSYT</sequence>
<dbReference type="CDD" id="cd01992">
    <property type="entry name" value="TilS_N"/>
    <property type="match status" value="1"/>
</dbReference>
<proteinExistence type="inferred from homology"/>
<feature type="compositionally biased region" description="Basic and acidic residues" evidence="7">
    <location>
        <begin position="1"/>
        <end position="12"/>
    </location>
</feature>
<organism evidence="9 10">
    <name type="scientific">Yasminevirus sp. GU-2018</name>
    <dbReference type="NCBI Taxonomy" id="2420051"/>
    <lineage>
        <taxon>Viruses</taxon>
        <taxon>Varidnaviria</taxon>
        <taxon>Bamfordvirae</taxon>
        <taxon>Nucleocytoviricota</taxon>
        <taxon>Megaviricetes</taxon>
        <taxon>Imitervirales</taxon>
        <taxon>Mimiviridae</taxon>
        <taxon>Klosneuvirinae</taxon>
        <taxon>Yasminevirus</taxon>
        <taxon>Yasminevirus saudimassiliense</taxon>
    </lineage>
</organism>
<dbReference type="EC" id="6.3.4.19" evidence="1"/>
<keyword evidence="2" id="KW-0436">Ligase</keyword>
<evidence type="ECO:0000256" key="1">
    <source>
        <dbReference type="ARBA" id="ARBA00013267"/>
    </source>
</evidence>
<dbReference type="GO" id="GO:0005524">
    <property type="term" value="F:ATP binding"/>
    <property type="evidence" value="ECO:0007669"/>
    <property type="project" value="UniProtKB-KW"/>
</dbReference>
<dbReference type="GO" id="GO:0032267">
    <property type="term" value="F:tRNA(Ile)-lysidine synthase activity"/>
    <property type="evidence" value="ECO:0007669"/>
    <property type="project" value="UniProtKB-EC"/>
</dbReference>
<keyword evidence="3" id="KW-0819">tRNA processing</keyword>
<dbReference type="InterPro" id="IPR014729">
    <property type="entry name" value="Rossmann-like_a/b/a_fold"/>
</dbReference>
<keyword evidence="4" id="KW-0547">Nucleotide-binding</keyword>
<keyword evidence="10" id="KW-1185">Reference proteome</keyword>
<evidence type="ECO:0000313" key="9">
    <source>
        <dbReference type="EMBL" id="VBB18690.1"/>
    </source>
</evidence>
<dbReference type="InterPro" id="IPR010323">
    <property type="entry name" value="DUF924"/>
</dbReference>
<evidence type="ECO:0000259" key="8">
    <source>
        <dbReference type="Pfam" id="PF01171"/>
    </source>
</evidence>
<dbReference type="GO" id="GO:0008033">
    <property type="term" value="P:tRNA processing"/>
    <property type="evidence" value="ECO:0007669"/>
    <property type="project" value="UniProtKB-KW"/>
</dbReference>
<evidence type="ECO:0000256" key="6">
    <source>
        <dbReference type="ARBA" id="ARBA00048539"/>
    </source>
</evidence>
<dbReference type="InterPro" id="IPR011990">
    <property type="entry name" value="TPR-like_helical_dom_sf"/>
</dbReference>